<name>A0A5C8J2U9_9BACT</name>
<comment type="caution">
    <text evidence="2">The sequence shown here is derived from an EMBL/GenBank/DDBJ whole genome shotgun (WGS) entry which is preliminary data.</text>
</comment>
<dbReference type="Pfam" id="PF00534">
    <property type="entry name" value="Glycos_transf_1"/>
    <property type="match status" value="1"/>
</dbReference>
<evidence type="ECO:0000259" key="1">
    <source>
        <dbReference type="Pfam" id="PF00534"/>
    </source>
</evidence>
<accession>A0A5C8J2U9</accession>
<dbReference type="SUPFAM" id="SSF53756">
    <property type="entry name" value="UDP-Glycosyltransferase/glycogen phosphorylase"/>
    <property type="match status" value="1"/>
</dbReference>
<dbReference type="AlphaFoldDB" id="A0A5C8J2U9"/>
<gene>
    <name evidence="2" type="ORF">FVR03_20790</name>
</gene>
<organism evidence="2 3">
    <name type="scientific">Pontibacter qinzhouensis</name>
    <dbReference type="NCBI Taxonomy" id="2603253"/>
    <lineage>
        <taxon>Bacteria</taxon>
        <taxon>Pseudomonadati</taxon>
        <taxon>Bacteroidota</taxon>
        <taxon>Cytophagia</taxon>
        <taxon>Cytophagales</taxon>
        <taxon>Hymenobacteraceae</taxon>
        <taxon>Pontibacter</taxon>
    </lineage>
</organism>
<dbReference type="Gene3D" id="3.40.50.2000">
    <property type="entry name" value="Glycogen Phosphorylase B"/>
    <property type="match status" value="1"/>
</dbReference>
<feature type="domain" description="Glycosyl transferase family 1" evidence="1">
    <location>
        <begin position="199"/>
        <end position="339"/>
    </location>
</feature>
<dbReference type="Proteomes" id="UP000321926">
    <property type="component" value="Unassembled WGS sequence"/>
</dbReference>
<evidence type="ECO:0000313" key="3">
    <source>
        <dbReference type="Proteomes" id="UP000321926"/>
    </source>
</evidence>
<protein>
    <submittedName>
        <fullName evidence="2">Glycosyltransferase family 4 protein</fullName>
    </submittedName>
</protein>
<dbReference type="GO" id="GO:0016757">
    <property type="term" value="F:glycosyltransferase activity"/>
    <property type="evidence" value="ECO:0007669"/>
    <property type="project" value="InterPro"/>
</dbReference>
<dbReference type="RefSeq" id="WP_147923697.1">
    <property type="nucleotide sequence ID" value="NZ_VRTY01000112.1"/>
</dbReference>
<proteinExistence type="predicted"/>
<reference evidence="2 3" key="1">
    <citation type="submission" date="2019-08" db="EMBL/GenBank/DDBJ databases">
        <authorList>
            <person name="Shi S."/>
        </authorList>
    </citation>
    <scope>NUCLEOTIDE SEQUENCE [LARGE SCALE GENOMIC DNA]</scope>
    <source>
        <strain evidence="2 3">GY10130</strain>
    </source>
</reference>
<dbReference type="EMBL" id="VRTY01000112">
    <property type="protein sequence ID" value="TXK28410.1"/>
    <property type="molecule type" value="Genomic_DNA"/>
</dbReference>
<dbReference type="InterPro" id="IPR001296">
    <property type="entry name" value="Glyco_trans_1"/>
</dbReference>
<sequence length="376" mass="42520">MSEKRILLASLLKPINDTRLYEKLALSLNKLPATTVHVAGYVAPVPTGAPASIRFHPIFRFRRLSWGRAKAQLAFYRLLLQVKPHLLIVSTHELLAVSWVYCRLHPCQLVYDLQENYALNLRAQQNYPPLLRQLMAATVRGTEQALAAKVAHFLVAESAYFRELPFLKSRTTLIENKYKPAPNYTLPATPRTMPDQRSLRLLFSGTIAELYGVFEAIELATQLHKQDPNTTLTIIGYCARPDTLARLREQIRGKPFITLIGGEKLVPHQQILELIKQSNIGLLPYLPNASTFSCVPTKLYEYMAYALPIVIQENPLWQPIIAAADAGISIDFRKINAAAIKNSLHERTFYRKGIPPAIFWETEEQKLLAAITSLQN</sequence>
<evidence type="ECO:0000313" key="2">
    <source>
        <dbReference type="EMBL" id="TXK28410.1"/>
    </source>
</evidence>
<keyword evidence="3" id="KW-1185">Reference proteome</keyword>
<dbReference type="OrthoDB" id="925984at2"/>
<keyword evidence="2" id="KW-0808">Transferase</keyword>